<evidence type="ECO:0000313" key="2">
    <source>
        <dbReference type="EMBL" id="CAE0118647.1"/>
    </source>
</evidence>
<protein>
    <submittedName>
        <fullName evidence="2">Uncharacterized protein</fullName>
    </submittedName>
</protein>
<gene>
    <name evidence="2" type="ORF">HERI1096_LOCUS19346</name>
</gene>
<evidence type="ECO:0000256" key="1">
    <source>
        <dbReference type="SAM" id="MobiDB-lite"/>
    </source>
</evidence>
<reference evidence="2" key="1">
    <citation type="submission" date="2021-01" db="EMBL/GenBank/DDBJ databases">
        <authorList>
            <person name="Corre E."/>
            <person name="Pelletier E."/>
            <person name="Niang G."/>
            <person name="Scheremetjew M."/>
            <person name="Finn R."/>
            <person name="Kale V."/>
            <person name="Holt S."/>
            <person name="Cochrane G."/>
            <person name="Meng A."/>
            <person name="Brown T."/>
            <person name="Cohen L."/>
        </authorList>
    </citation>
    <scope>NUCLEOTIDE SEQUENCE</scope>
    <source>
        <strain evidence="2">CCMP281</strain>
    </source>
</reference>
<proteinExistence type="predicted"/>
<accession>A0A7S3AXM8</accession>
<feature type="region of interest" description="Disordered" evidence="1">
    <location>
        <begin position="1"/>
        <end position="26"/>
    </location>
</feature>
<organism evidence="2">
    <name type="scientific">Haptolina ericina</name>
    <dbReference type="NCBI Taxonomy" id="156174"/>
    <lineage>
        <taxon>Eukaryota</taxon>
        <taxon>Haptista</taxon>
        <taxon>Haptophyta</taxon>
        <taxon>Prymnesiophyceae</taxon>
        <taxon>Prymnesiales</taxon>
        <taxon>Prymnesiaceae</taxon>
        <taxon>Haptolina</taxon>
    </lineage>
</organism>
<name>A0A7S3AXM8_9EUKA</name>
<dbReference type="EMBL" id="HBHX01034898">
    <property type="protein sequence ID" value="CAE0118647.1"/>
    <property type="molecule type" value="Transcribed_RNA"/>
</dbReference>
<sequence>MRSPVERGIITPTSHQSSDDQWDHGRDQARTLHGPCDGVRYCTVVRVTRVYVYCGVAYEHSTASLHAVVLLQLVRYSALLTPFSSPTSNACTLYNVLPNELRRHAEYRTVCCGAV</sequence>
<dbReference type="AlphaFoldDB" id="A0A7S3AXM8"/>
<feature type="compositionally biased region" description="Basic and acidic residues" evidence="1">
    <location>
        <begin position="17"/>
        <end position="26"/>
    </location>
</feature>